<organism evidence="2 3">
    <name type="scientific">Mycena metata</name>
    <dbReference type="NCBI Taxonomy" id="1033252"/>
    <lineage>
        <taxon>Eukaryota</taxon>
        <taxon>Fungi</taxon>
        <taxon>Dikarya</taxon>
        <taxon>Basidiomycota</taxon>
        <taxon>Agaricomycotina</taxon>
        <taxon>Agaricomycetes</taxon>
        <taxon>Agaricomycetidae</taxon>
        <taxon>Agaricales</taxon>
        <taxon>Marasmiineae</taxon>
        <taxon>Mycenaceae</taxon>
        <taxon>Mycena</taxon>
    </lineage>
</organism>
<feature type="region of interest" description="Disordered" evidence="1">
    <location>
        <begin position="63"/>
        <end position="92"/>
    </location>
</feature>
<dbReference type="AlphaFoldDB" id="A0AAD7MSP5"/>
<evidence type="ECO:0000313" key="2">
    <source>
        <dbReference type="EMBL" id="KAJ7730318.1"/>
    </source>
</evidence>
<sequence>MECGGAMRLSHGEPERPEGERGLGTGGPCSTEVSRSDAGVLPEWCRSITGMVQVSPLYVPCPQGTEGQERIPEFGATTGSQEGLTDGGEAEGSKLDDVEVGMECGGEVKKDYEWKGWGWNLKREVQTNPERRRRD</sequence>
<accession>A0AAD7MSP5</accession>
<feature type="region of interest" description="Disordered" evidence="1">
    <location>
        <begin position="1"/>
        <end position="36"/>
    </location>
</feature>
<gene>
    <name evidence="2" type="ORF">B0H16DRAFT_1469668</name>
</gene>
<proteinExistence type="predicted"/>
<protein>
    <submittedName>
        <fullName evidence="2">Uncharacterized protein</fullName>
    </submittedName>
</protein>
<dbReference type="Proteomes" id="UP001215598">
    <property type="component" value="Unassembled WGS sequence"/>
</dbReference>
<dbReference type="EMBL" id="JARKIB010000160">
    <property type="protein sequence ID" value="KAJ7730318.1"/>
    <property type="molecule type" value="Genomic_DNA"/>
</dbReference>
<evidence type="ECO:0000256" key="1">
    <source>
        <dbReference type="SAM" id="MobiDB-lite"/>
    </source>
</evidence>
<name>A0AAD7MSP5_9AGAR</name>
<reference evidence="2" key="1">
    <citation type="submission" date="2023-03" db="EMBL/GenBank/DDBJ databases">
        <title>Massive genome expansion in bonnet fungi (Mycena s.s.) driven by repeated elements and novel gene families across ecological guilds.</title>
        <authorList>
            <consortium name="Lawrence Berkeley National Laboratory"/>
            <person name="Harder C.B."/>
            <person name="Miyauchi S."/>
            <person name="Viragh M."/>
            <person name="Kuo A."/>
            <person name="Thoen E."/>
            <person name="Andreopoulos B."/>
            <person name="Lu D."/>
            <person name="Skrede I."/>
            <person name="Drula E."/>
            <person name="Henrissat B."/>
            <person name="Morin E."/>
            <person name="Kohler A."/>
            <person name="Barry K."/>
            <person name="LaButti K."/>
            <person name="Morin E."/>
            <person name="Salamov A."/>
            <person name="Lipzen A."/>
            <person name="Mereny Z."/>
            <person name="Hegedus B."/>
            <person name="Baldrian P."/>
            <person name="Stursova M."/>
            <person name="Weitz H."/>
            <person name="Taylor A."/>
            <person name="Grigoriev I.V."/>
            <person name="Nagy L.G."/>
            <person name="Martin F."/>
            <person name="Kauserud H."/>
        </authorList>
    </citation>
    <scope>NUCLEOTIDE SEQUENCE</scope>
    <source>
        <strain evidence="2">CBHHK182m</strain>
    </source>
</reference>
<feature type="compositionally biased region" description="Basic and acidic residues" evidence="1">
    <location>
        <begin position="10"/>
        <end position="21"/>
    </location>
</feature>
<evidence type="ECO:0000313" key="3">
    <source>
        <dbReference type="Proteomes" id="UP001215598"/>
    </source>
</evidence>
<keyword evidence="3" id="KW-1185">Reference proteome</keyword>
<comment type="caution">
    <text evidence="2">The sequence shown here is derived from an EMBL/GenBank/DDBJ whole genome shotgun (WGS) entry which is preliminary data.</text>
</comment>